<dbReference type="Proteomes" id="UP000799755">
    <property type="component" value="Unassembled WGS sequence"/>
</dbReference>
<gene>
    <name evidence="1" type="ORF">BDR25DRAFT_318847</name>
</gene>
<proteinExistence type="predicted"/>
<sequence>MARKIKTQPTSYPKGAFYIARVCQAVASLIVAGEMFYFVYQLKHGGFRVPWMFFFLHAAALYTLITLVVTGLLHWRHRLSALFNGSLNVVACGLWVGGFGMLADAESETILDACTFTYWGNNTGVKICRLYKLLFAASLFGAVSTMSAFVLDVVVYARVHPAAQYSRANPLLEKEDTTYAAGSYEDLYDPHRARSAPGITQPGPSAAQLPVYQPYCKSGKDSNAKGGIGA</sequence>
<organism evidence="1 2">
    <name type="scientific">Lindgomyces ingoldianus</name>
    <dbReference type="NCBI Taxonomy" id="673940"/>
    <lineage>
        <taxon>Eukaryota</taxon>
        <taxon>Fungi</taxon>
        <taxon>Dikarya</taxon>
        <taxon>Ascomycota</taxon>
        <taxon>Pezizomycotina</taxon>
        <taxon>Dothideomycetes</taxon>
        <taxon>Pleosporomycetidae</taxon>
        <taxon>Pleosporales</taxon>
        <taxon>Lindgomycetaceae</taxon>
        <taxon>Lindgomyces</taxon>
    </lineage>
</organism>
<dbReference type="EMBL" id="MU003533">
    <property type="protein sequence ID" value="KAF2464852.1"/>
    <property type="molecule type" value="Genomic_DNA"/>
</dbReference>
<keyword evidence="2" id="KW-1185">Reference proteome</keyword>
<accession>A0ACB6QD80</accession>
<reference evidence="1" key="1">
    <citation type="journal article" date="2020" name="Stud. Mycol.">
        <title>101 Dothideomycetes genomes: a test case for predicting lifestyles and emergence of pathogens.</title>
        <authorList>
            <person name="Haridas S."/>
            <person name="Albert R."/>
            <person name="Binder M."/>
            <person name="Bloem J."/>
            <person name="Labutti K."/>
            <person name="Salamov A."/>
            <person name="Andreopoulos B."/>
            <person name="Baker S."/>
            <person name="Barry K."/>
            <person name="Bills G."/>
            <person name="Bluhm B."/>
            <person name="Cannon C."/>
            <person name="Castanera R."/>
            <person name="Culley D."/>
            <person name="Daum C."/>
            <person name="Ezra D."/>
            <person name="Gonzalez J."/>
            <person name="Henrissat B."/>
            <person name="Kuo A."/>
            <person name="Liang C."/>
            <person name="Lipzen A."/>
            <person name="Lutzoni F."/>
            <person name="Magnuson J."/>
            <person name="Mondo S."/>
            <person name="Nolan M."/>
            <person name="Ohm R."/>
            <person name="Pangilinan J."/>
            <person name="Park H.-J."/>
            <person name="Ramirez L."/>
            <person name="Alfaro M."/>
            <person name="Sun H."/>
            <person name="Tritt A."/>
            <person name="Yoshinaga Y."/>
            <person name="Zwiers L.-H."/>
            <person name="Turgeon B."/>
            <person name="Goodwin S."/>
            <person name="Spatafora J."/>
            <person name="Crous P."/>
            <person name="Grigoriev I."/>
        </authorList>
    </citation>
    <scope>NUCLEOTIDE SEQUENCE</scope>
    <source>
        <strain evidence="1">ATCC 200398</strain>
    </source>
</reference>
<evidence type="ECO:0000313" key="2">
    <source>
        <dbReference type="Proteomes" id="UP000799755"/>
    </source>
</evidence>
<protein>
    <submittedName>
        <fullName evidence="1">Uncharacterized protein</fullName>
    </submittedName>
</protein>
<name>A0ACB6QD80_9PLEO</name>
<comment type="caution">
    <text evidence="1">The sequence shown here is derived from an EMBL/GenBank/DDBJ whole genome shotgun (WGS) entry which is preliminary data.</text>
</comment>
<evidence type="ECO:0000313" key="1">
    <source>
        <dbReference type="EMBL" id="KAF2464852.1"/>
    </source>
</evidence>